<keyword evidence="8" id="KW-1185">Reference proteome</keyword>
<dbReference type="PANTHER" id="PTHR11228">
    <property type="entry name" value="RADICAL SAM DOMAIN PROTEIN"/>
    <property type="match status" value="1"/>
</dbReference>
<dbReference type="CDD" id="cd01335">
    <property type="entry name" value="Radical_SAM"/>
    <property type="match status" value="1"/>
</dbReference>
<reference evidence="7 8" key="1">
    <citation type="submission" date="2018-06" db="EMBL/GenBank/DDBJ databases">
        <title>OYT1 Genome Sequencing.</title>
        <authorList>
            <person name="Kato S."/>
            <person name="Itoh T."/>
            <person name="Ohkuma M."/>
        </authorList>
    </citation>
    <scope>NUCLEOTIDE SEQUENCE [LARGE SCALE GENOMIC DNA]</scope>
    <source>
        <strain evidence="7 8">OYT1</strain>
    </source>
</reference>
<dbReference type="KEGG" id="fam:OYT1_ch0380"/>
<dbReference type="PROSITE" id="PS51918">
    <property type="entry name" value="RADICAL_SAM"/>
    <property type="match status" value="1"/>
</dbReference>
<evidence type="ECO:0000313" key="7">
    <source>
        <dbReference type="EMBL" id="BBE49953.1"/>
    </source>
</evidence>
<proteinExistence type="predicted"/>
<evidence type="ECO:0000259" key="6">
    <source>
        <dbReference type="PROSITE" id="PS51918"/>
    </source>
</evidence>
<dbReference type="Gene3D" id="3.20.20.70">
    <property type="entry name" value="Aldolase class I"/>
    <property type="match status" value="1"/>
</dbReference>
<evidence type="ECO:0000256" key="3">
    <source>
        <dbReference type="ARBA" id="ARBA00022723"/>
    </source>
</evidence>
<dbReference type="SFLD" id="SFLDG01067">
    <property type="entry name" value="SPASM/twitch_domain_containing"/>
    <property type="match status" value="1"/>
</dbReference>
<dbReference type="GO" id="GO:0051536">
    <property type="term" value="F:iron-sulfur cluster binding"/>
    <property type="evidence" value="ECO:0007669"/>
    <property type="project" value="UniProtKB-KW"/>
</dbReference>
<comment type="cofactor">
    <cofactor evidence="1">
        <name>[4Fe-4S] cluster</name>
        <dbReference type="ChEBI" id="CHEBI:49883"/>
    </cofactor>
</comment>
<dbReference type="SUPFAM" id="SSF102114">
    <property type="entry name" value="Radical SAM enzymes"/>
    <property type="match status" value="1"/>
</dbReference>
<evidence type="ECO:0000256" key="1">
    <source>
        <dbReference type="ARBA" id="ARBA00001966"/>
    </source>
</evidence>
<dbReference type="Pfam" id="PF04055">
    <property type="entry name" value="Radical_SAM"/>
    <property type="match status" value="1"/>
</dbReference>
<dbReference type="InterPro" id="IPR058240">
    <property type="entry name" value="rSAM_sf"/>
</dbReference>
<protein>
    <submittedName>
        <fullName evidence="7">GTP 3',8-cyclase</fullName>
    </submittedName>
</protein>
<dbReference type="EMBL" id="AP018738">
    <property type="protein sequence ID" value="BBE49953.1"/>
    <property type="molecule type" value="Genomic_DNA"/>
</dbReference>
<evidence type="ECO:0000313" key="8">
    <source>
        <dbReference type="Proteomes" id="UP000033070"/>
    </source>
</evidence>
<keyword evidence="2" id="KW-0949">S-adenosyl-L-methionine</keyword>
<dbReference type="InterPro" id="IPR023885">
    <property type="entry name" value="4Fe4S-binding_SPASM_dom"/>
</dbReference>
<keyword evidence="3" id="KW-0479">Metal-binding</keyword>
<dbReference type="AlphaFoldDB" id="A0A2Z6G978"/>
<dbReference type="InterPro" id="IPR050377">
    <property type="entry name" value="Radical_SAM_PqqE_MftC-like"/>
</dbReference>
<dbReference type="SFLD" id="SFLDS00029">
    <property type="entry name" value="Radical_SAM"/>
    <property type="match status" value="1"/>
</dbReference>
<dbReference type="InterPro" id="IPR007197">
    <property type="entry name" value="rSAM"/>
</dbReference>
<dbReference type="STRING" id="1188319.OYT1_00372"/>
<dbReference type="Proteomes" id="UP000033070">
    <property type="component" value="Chromosome"/>
</dbReference>
<name>A0A2Z6G978_9PROT</name>
<dbReference type="GO" id="GO:0046872">
    <property type="term" value="F:metal ion binding"/>
    <property type="evidence" value="ECO:0007669"/>
    <property type="project" value="UniProtKB-KW"/>
</dbReference>
<evidence type="ECO:0000256" key="5">
    <source>
        <dbReference type="ARBA" id="ARBA00023014"/>
    </source>
</evidence>
<dbReference type="PANTHER" id="PTHR11228:SF7">
    <property type="entry name" value="PQQA PEPTIDE CYCLASE"/>
    <property type="match status" value="1"/>
</dbReference>
<organism evidence="7 8">
    <name type="scientific">Ferriphaselus amnicola</name>
    <dbReference type="NCBI Taxonomy" id="1188319"/>
    <lineage>
        <taxon>Bacteria</taxon>
        <taxon>Pseudomonadati</taxon>
        <taxon>Pseudomonadota</taxon>
        <taxon>Betaproteobacteria</taxon>
        <taxon>Nitrosomonadales</taxon>
        <taxon>Gallionellaceae</taxon>
        <taxon>Ferriphaselus</taxon>
    </lineage>
</organism>
<dbReference type="CDD" id="cd21109">
    <property type="entry name" value="SPASM"/>
    <property type="match status" value="1"/>
</dbReference>
<keyword evidence="4" id="KW-0408">Iron</keyword>
<dbReference type="GO" id="GO:0003824">
    <property type="term" value="F:catalytic activity"/>
    <property type="evidence" value="ECO:0007669"/>
    <property type="project" value="InterPro"/>
</dbReference>
<accession>A0A2Z6G978</accession>
<sequence>MFRNWNSVAHSESAAMSDRYAIDSHKLIYHPQRVAQFLDAGDDWARAKSVYPLYVELSPVGACNHRCTFCAVDYIGYKPTRLALEVVERCLAEMGRQGVKSVMFAGEGEPMLHKDIHRMVVAAAQAGIDTSMTTNASVLSEAFVEQALPHLSWIKASVNAGTAETYANVHQTKAADFDKVIANLKRLVDARRAHGYACVLGAQILLLPENAHEIEGLARLCRDEVGLDYLVVKPYSQHSYSLTTQYQDVAYQQYQALGARLRELNTANFSVVFRDNTMKKHDAGDASRYQRCNATPFFWAYVMATGAVYGCSAYLLDPRFEYGNLNDQSFSDIWEGERRRENLRYVRSELDIHQCRVNCRMDEVNRYLDRLIRQDVPHINFI</sequence>
<gene>
    <name evidence="7" type="ORF">OYT1_ch0380</name>
</gene>
<dbReference type="Pfam" id="PF13186">
    <property type="entry name" value="SPASM"/>
    <property type="match status" value="1"/>
</dbReference>
<evidence type="ECO:0000256" key="4">
    <source>
        <dbReference type="ARBA" id="ARBA00023004"/>
    </source>
</evidence>
<dbReference type="InterPro" id="IPR013785">
    <property type="entry name" value="Aldolase_TIM"/>
</dbReference>
<evidence type="ECO:0000256" key="2">
    <source>
        <dbReference type="ARBA" id="ARBA00022691"/>
    </source>
</evidence>
<keyword evidence="5" id="KW-0411">Iron-sulfur</keyword>
<feature type="domain" description="Radical SAM core" evidence="6">
    <location>
        <begin position="47"/>
        <end position="274"/>
    </location>
</feature>